<dbReference type="Proteomes" id="UP000887580">
    <property type="component" value="Unplaced"/>
</dbReference>
<accession>A0AC35G9X7</accession>
<evidence type="ECO:0000313" key="1">
    <source>
        <dbReference type="Proteomes" id="UP000887580"/>
    </source>
</evidence>
<dbReference type="WBParaSite" id="PS1159_v2.g3096.t1">
    <property type="protein sequence ID" value="PS1159_v2.g3096.t1"/>
    <property type="gene ID" value="PS1159_v2.g3096"/>
</dbReference>
<sequence length="108" mass="11957">MLCNENSPILYDRVLVNDFPQLGLIVATLIIAIIALIFIHITLAVEVCIQRTSEQLLEQSVMREEAPDYYLGEDTKYYTYVPAEDDKQATNAPVPVAPAAADVPPQPP</sequence>
<protein>
    <submittedName>
        <fullName evidence="2">Uncharacterized protein</fullName>
    </submittedName>
</protein>
<organism evidence="1 2">
    <name type="scientific">Panagrolaimus sp. PS1159</name>
    <dbReference type="NCBI Taxonomy" id="55785"/>
    <lineage>
        <taxon>Eukaryota</taxon>
        <taxon>Metazoa</taxon>
        <taxon>Ecdysozoa</taxon>
        <taxon>Nematoda</taxon>
        <taxon>Chromadorea</taxon>
        <taxon>Rhabditida</taxon>
        <taxon>Tylenchina</taxon>
        <taxon>Panagrolaimomorpha</taxon>
        <taxon>Panagrolaimoidea</taxon>
        <taxon>Panagrolaimidae</taxon>
        <taxon>Panagrolaimus</taxon>
    </lineage>
</organism>
<proteinExistence type="predicted"/>
<evidence type="ECO:0000313" key="2">
    <source>
        <dbReference type="WBParaSite" id="PS1159_v2.g3096.t1"/>
    </source>
</evidence>
<name>A0AC35G9X7_9BILA</name>
<reference evidence="2" key="1">
    <citation type="submission" date="2022-11" db="UniProtKB">
        <authorList>
            <consortium name="WormBaseParasite"/>
        </authorList>
    </citation>
    <scope>IDENTIFICATION</scope>
</reference>